<evidence type="ECO:0000259" key="5">
    <source>
        <dbReference type="Pfam" id="PF01420"/>
    </source>
</evidence>
<dbReference type="CDD" id="cd16961">
    <property type="entry name" value="RMtype1_S_TRD-CR_like"/>
    <property type="match status" value="1"/>
</dbReference>
<keyword evidence="3" id="KW-0238">DNA-binding</keyword>
<dbReference type="PANTHER" id="PTHR30408">
    <property type="entry name" value="TYPE-1 RESTRICTION ENZYME ECOKI SPECIFICITY PROTEIN"/>
    <property type="match status" value="1"/>
</dbReference>
<sequence>MTKLDGVDERFYFYSLIHLRPALEALGRGSTFMELSADDLRSILLPFPSEERQRLIADYLDRETARIDALIAEKERMLALLEEKRAALISRVVTRGLDPNAPLKPSGLDWLGEIPAHWGMPQLRFVCRSLQIGPFGSQLHADEYVDNGVPVINPAHLKGNKITPDFGISVDEKTAQRLAIHRLEEGDIVFGRRGELGRCGVVESSQVGWLCGTGSLRVRCDRTLVDPRYVALVFSGTLASTQLALESVGSTMDNLNTEVLGHFRIPLPPLEEQKSIVSAVEAGQRKSNALSDSLQVSISLAKERRAALITAAVTGQIPLEEMQP</sequence>
<proteinExistence type="inferred from homology"/>
<accession>A0ABM7QJQ6</accession>
<dbReference type="Pfam" id="PF01420">
    <property type="entry name" value="Methylase_S"/>
    <property type="match status" value="2"/>
</dbReference>
<feature type="domain" description="Type I restriction modification DNA specificity" evidence="5">
    <location>
        <begin position="145"/>
        <end position="282"/>
    </location>
</feature>
<evidence type="ECO:0000313" key="6">
    <source>
        <dbReference type="EMBL" id="BCU05979.1"/>
    </source>
</evidence>
<feature type="domain" description="Type I restriction modification DNA specificity" evidence="5">
    <location>
        <begin position="6"/>
        <end position="69"/>
    </location>
</feature>
<protein>
    <recommendedName>
        <fullName evidence="5">Type I restriction modification DNA specificity domain-containing protein</fullName>
    </recommendedName>
</protein>
<keyword evidence="2" id="KW-0680">Restriction system</keyword>
<evidence type="ECO:0000256" key="2">
    <source>
        <dbReference type="ARBA" id="ARBA00022747"/>
    </source>
</evidence>
<evidence type="ECO:0000256" key="3">
    <source>
        <dbReference type="ARBA" id="ARBA00023125"/>
    </source>
</evidence>
<reference evidence="6 7" key="1">
    <citation type="submission" date="2021-04" db="EMBL/GenBank/DDBJ databases">
        <title>Complete genome sequencing of Allochromatium tepidum strain NZ.</title>
        <authorList>
            <person name="Tsukatani Y."/>
            <person name="Mori H."/>
        </authorList>
    </citation>
    <scope>NUCLEOTIDE SEQUENCE [LARGE SCALE GENOMIC DNA]</scope>
    <source>
        <strain evidence="6 7">NZ</strain>
    </source>
</reference>
<dbReference type="Proteomes" id="UP000680679">
    <property type="component" value="Chromosome"/>
</dbReference>
<dbReference type="InterPro" id="IPR044946">
    <property type="entry name" value="Restrct_endonuc_typeI_TRD_sf"/>
</dbReference>
<dbReference type="InterPro" id="IPR000055">
    <property type="entry name" value="Restrct_endonuc_typeI_TRD"/>
</dbReference>
<dbReference type="SUPFAM" id="SSF116734">
    <property type="entry name" value="DNA methylase specificity domain"/>
    <property type="match status" value="2"/>
</dbReference>
<keyword evidence="4" id="KW-0175">Coiled coil</keyword>
<organism evidence="6 7">
    <name type="scientific">Allochromatium tepidum</name>
    <dbReference type="NCBI Taxonomy" id="553982"/>
    <lineage>
        <taxon>Bacteria</taxon>
        <taxon>Pseudomonadati</taxon>
        <taxon>Pseudomonadota</taxon>
        <taxon>Gammaproteobacteria</taxon>
        <taxon>Chromatiales</taxon>
        <taxon>Chromatiaceae</taxon>
        <taxon>Allochromatium</taxon>
    </lineage>
</organism>
<keyword evidence="7" id="KW-1185">Reference proteome</keyword>
<dbReference type="Gene3D" id="3.90.220.20">
    <property type="entry name" value="DNA methylase specificity domains"/>
    <property type="match status" value="2"/>
</dbReference>
<comment type="similarity">
    <text evidence="1">Belongs to the type-I restriction system S methylase family.</text>
</comment>
<evidence type="ECO:0000256" key="1">
    <source>
        <dbReference type="ARBA" id="ARBA00010923"/>
    </source>
</evidence>
<gene>
    <name evidence="6" type="ORF">Atep_06560</name>
</gene>
<evidence type="ECO:0000313" key="7">
    <source>
        <dbReference type="Proteomes" id="UP000680679"/>
    </source>
</evidence>
<dbReference type="PANTHER" id="PTHR30408:SF12">
    <property type="entry name" value="TYPE I RESTRICTION ENZYME MJAVIII SPECIFICITY SUBUNIT"/>
    <property type="match status" value="1"/>
</dbReference>
<name>A0ABM7QJQ6_9GAMM</name>
<feature type="coiled-coil region" evidence="4">
    <location>
        <begin position="60"/>
        <end position="91"/>
    </location>
</feature>
<evidence type="ECO:0000256" key="4">
    <source>
        <dbReference type="SAM" id="Coils"/>
    </source>
</evidence>
<dbReference type="InterPro" id="IPR052021">
    <property type="entry name" value="Type-I_RS_S_subunit"/>
</dbReference>
<dbReference type="EMBL" id="AP024563">
    <property type="protein sequence ID" value="BCU05979.1"/>
    <property type="molecule type" value="Genomic_DNA"/>
</dbReference>